<evidence type="ECO:0000313" key="5">
    <source>
        <dbReference type="Proteomes" id="UP000287910"/>
    </source>
</evidence>
<dbReference type="InterPro" id="IPR029039">
    <property type="entry name" value="Flavoprotein-like_sf"/>
</dbReference>
<protein>
    <submittedName>
        <fullName evidence="4">Flavodoxin family protein</fullName>
    </submittedName>
</protein>
<evidence type="ECO:0000256" key="2">
    <source>
        <dbReference type="ARBA" id="ARBA00023002"/>
    </source>
</evidence>
<evidence type="ECO:0000313" key="4">
    <source>
        <dbReference type="EMBL" id="RUL54661.1"/>
    </source>
</evidence>
<dbReference type="GO" id="GO:0005829">
    <property type="term" value="C:cytosol"/>
    <property type="evidence" value="ECO:0007669"/>
    <property type="project" value="TreeGrafter"/>
</dbReference>
<gene>
    <name evidence="4" type="ORF">EK386_05710</name>
</gene>
<dbReference type="InterPro" id="IPR003680">
    <property type="entry name" value="Flavodoxin_fold"/>
</dbReference>
<evidence type="ECO:0000256" key="1">
    <source>
        <dbReference type="ARBA" id="ARBA00006252"/>
    </source>
</evidence>
<keyword evidence="2" id="KW-0560">Oxidoreductase</keyword>
<dbReference type="AlphaFoldDB" id="A0A3S0RWQ3"/>
<reference evidence="4 5" key="1">
    <citation type="submission" date="2018-12" db="EMBL/GenBank/DDBJ databases">
        <title>Lysinibacillus antri sp. nov., isolated from a cave soil.</title>
        <authorList>
            <person name="Narsing Rao M.P."/>
            <person name="Zhang H."/>
            <person name="Dong Z.-Y."/>
            <person name="Niu X.-K."/>
            <person name="Zhang K."/>
            <person name="Fang B.-Z."/>
            <person name="Kang Y.-Q."/>
            <person name="Xiao M."/>
            <person name="Li W.-J."/>
        </authorList>
    </citation>
    <scope>NUCLEOTIDE SEQUENCE [LARGE SCALE GENOMIC DNA]</scope>
    <source>
        <strain evidence="4 5">SYSU K30002</strain>
    </source>
</reference>
<name>A0A3S0RWQ3_9BACI</name>
<proteinExistence type="inferred from homology"/>
<dbReference type="RefSeq" id="WP_126658080.1">
    <property type="nucleotide sequence ID" value="NZ_RYYR01000006.1"/>
</dbReference>
<comment type="caution">
    <text evidence="4">The sequence shown here is derived from an EMBL/GenBank/DDBJ whole genome shotgun (WGS) entry which is preliminary data.</text>
</comment>
<comment type="similarity">
    <text evidence="1">Belongs to the NAD(P)H dehydrogenase (quinone) family.</text>
</comment>
<feature type="domain" description="Flavodoxin-like fold" evidence="3">
    <location>
        <begin position="1"/>
        <end position="185"/>
    </location>
</feature>
<keyword evidence="5" id="KW-1185">Reference proteome</keyword>
<dbReference type="PANTHER" id="PTHR10204:SF34">
    <property type="entry name" value="NAD(P)H DEHYDROGENASE [QUINONE] 1 ISOFORM 1"/>
    <property type="match status" value="1"/>
</dbReference>
<dbReference type="Proteomes" id="UP000287910">
    <property type="component" value="Unassembled WGS sequence"/>
</dbReference>
<accession>A0A3S0RWQ3</accession>
<dbReference type="Gene3D" id="3.40.50.360">
    <property type="match status" value="1"/>
</dbReference>
<dbReference type="SUPFAM" id="SSF52218">
    <property type="entry name" value="Flavoproteins"/>
    <property type="match status" value="1"/>
</dbReference>
<dbReference type="PANTHER" id="PTHR10204">
    <property type="entry name" value="NAD P H OXIDOREDUCTASE-RELATED"/>
    <property type="match status" value="1"/>
</dbReference>
<dbReference type="EMBL" id="RYYR01000006">
    <property type="protein sequence ID" value="RUL54661.1"/>
    <property type="molecule type" value="Genomic_DNA"/>
</dbReference>
<organism evidence="4 5">
    <name type="scientific">Lysinibacillus antri</name>
    <dbReference type="NCBI Taxonomy" id="2498145"/>
    <lineage>
        <taxon>Bacteria</taxon>
        <taxon>Bacillati</taxon>
        <taxon>Bacillota</taxon>
        <taxon>Bacilli</taxon>
        <taxon>Bacillales</taxon>
        <taxon>Bacillaceae</taxon>
        <taxon>Lysinibacillus</taxon>
    </lineage>
</organism>
<dbReference type="GO" id="GO:0003955">
    <property type="term" value="F:NAD(P)H dehydrogenase (quinone) activity"/>
    <property type="evidence" value="ECO:0007669"/>
    <property type="project" value="TreeGrafter"/>
</dbReference>
<evidence type="ECO:0000259" key="3">
    <source>
        <dbReference type="Pfam" id="PF02525"/>
    </source>
</evidence>
<dbReference type="InterPro" id="IPR051545">
    <property type="entry name" value="NAD(P)H_dehydrogenase_qn"/>
</dbReference>
<sequence length="195" mass="23284">MKLLIIYTYPNHKSLNYSFLQSVIKGSNENPYIEELQVLDLYEENFNPLLVFNEEKRRRDMHIDPSIKKYQNQLKWADKVVFIYPIWWGRPPAMLMGYIDQLFASNFAYRDKKGLFPEGLLKGKSVVCVSTMKGPTHYPFLWLNNAHKVLMKRALFNFVGIKKVKFFEFGNMESPRGNHKKKLEKIYQYFKEIKR</sequence>
<dbReference type="Pfam" id="PF02525">
    <property type="entry name" value="Flavodoxin_2"/>
    <property type="match status" value="1"/>
</dbReference>